<feature type="chain" id="PRO_5045300420" evidence="2">
    <location>
        <begin position="25"/>
        <end position="345"/>
    </location>
</feature>
<dbReference type="InterPro" id="IPR038404">
    <property type="entry name" value="TRAP_DctP_sf"/>
</dbReference>
<gene>
    <name evidence="3" type="ORF">ACFSF0_12030</name>
</gene>
<dbReference type="Proteomes" id="UP001597304">
    <property type="component" value="Unassembled WGS sequence"/>
</dbReference>
<sequence length="345" mass="37569">MASPLNRLIAAAALALAAGGAAHAETVLKVHHFLPSGSSSHQKIIAPWCAKIEKESGGELKCQIYPAMQLGGTPPQLLDQVRDGVADIVWSVPTYSAGRYTKSEVFELPFMAINAKQGSQALWDYVQKNALDEYKGIKPLFMHTTEGYVLHSNKPIHKLEDMKGKKIRTATRISARMMAAMGGTPVQMPLPQVPDALSKGVVDGVLVPWEAIPATKLHEIVKYHLDAPIGSPRFANTIFIFGMNQAKYDSLSPKLKKVIDDNSGLAASAWAGEEGFDNIVAPYSKLARDRGNTISVIEPAELARWEKATANVDEIWLKDAQAKGYDGKKLIDEAKALLKKYAPTK</sequence>
<accession>A0ABW4KVV8</accession>
<organism evidence="3 4">
    <name type="scientific">Ottowia flava</name>
    <dbReference type="NCBI Taxonomy" id="2675430"/>
    <lineage>
        <taxon>Bacteria</taxon>
        <taxon>Pseudomonadati</taxon>
        <taxon>Pseudomonadota</taxon>
        <taxon>Betaproteobacteria</taxon>
        <taxon>Burkholderiales</taxon>
        <taxon>Comamonadaceae</taxon>
        <taxon>Ottowia</taxon>
    </lineage>
</organism>
<dbReference type="Gene3D" id="3.40.190.170">
    <property type="entry name" value="Bacterial extracellular solute-binding protein, family 7"/>
    <property type="match status" value="1"/>
</dbReference>
<protein>
    <submittedName>
        <fullName evidence="3">TRAP transporter substrate-binding protein</fullName>
    </submittedName>
</protein>
<evidence type="ECO:0000313" key="4">
    <source>
        <dbReference type="Proteomes" id="UP001597304"/>
    </source>
</evidence>
<reference evidence="4" key="1">
    <citation type="journal article" date="2019" name="Int. J. Syst. Evol. Microbiol.">
        <title>The Global Catalogue of Microorganisms (GCM) 10K type strain sequencing project: providing services to taxonomists for standard genome sequencing and annotation.</title>
        <authorList>
            <consortium name="The Broad Institute Genomics Platform"/>
            <consortium name="The Broad Institute Genome Sequencing Center for Infectious Disease"/>
            <person name="Wu L."/>
            <person name="Ma J."/>
        </authorList>
    </citation>
    <scope>NUCLEOTIDE SEQUENCE [LARGE SCALE GENOMIC DNA]</scope>
    <source>
        <strain evidence="4">LMG 29247</strain>
    </source>
</reference>
<dbReference type="Pfam" id="PF03480">
    <property type="entry name" value="DctP"/>
    <property type="match status" value="1"/>
</dbReference>
<dbReference type="RefSeq" id="WP_147913866.1">
    <property type="nucleotide sequence ID" value="NZ_JBHUEJ010000024.1"/>
</dbReference>
<dbReference type="InterPro" id="IPR018389">
    <property type="entry name" value="DctP_fam"/>
</dbReference>
<evidence type="ECO:0000256" key="1">
    <source>
        <dbReference type="ARBA" id="ARBA00022729"/>
    </source>
</evidence>
<dbReference type="PANTHER" id="PTHR33376:SF15">
    <property type="entry name" value="BLL6794 PROTEIN"/>
    <property type="match status" value="1"/>
</dbReference>
<keyword evidence="1 2" id="KW-0732">Signal</keyword>
<dbReference type="NCBIfam" id="NF037995">
    <property type="entry name" value="TRAP_S1"/>
    <property type="match status" value="1"/>
</dbReference>
<evidence type="ECO:0000256" key="2">
    <source>
        <dbReference type="SAM" id="SignalP"/>
    </source>
</evidence>
<keyword evidence="4" id="KW-1185">Reference proteome</keyword>
<proteinExistence type="predicted"/>
<feature type="signal peptide" evidence="2">
    <location>
        <begin position="1"/>
        <end position="24"/>
    </location>
</feature>
<dbReference type="PANTHER" id="PTHR33376">
    <property type="match status" value="1"/>
</dbReference>
<name>A0ABW4KVV8_9BURK</name>
<evidence type="ECO:0000313" key="3">
    <source>
        <dbReference type="EMBL" id="MFD1711339.1"/>
    </source>
</evidence>
<dbReference type="EMBL" id="JBHUEJ010000024">
    <property type="protein sequence ID" value="MFD1711339.1"/>
    <property type="molecule type" value="Genomic_DNA"/>
</dbReference>
<comment type="caution">
    <text evidence="3">The sequence shown here is derived from an EMBL/GenBank/DDBJ whole genome shotgun (WGS) entry which is preliminary data.</text>
</comment>
<dbReference type="CDD" id="cd13665">
    <property type="entry name" value="PBP2_TRAP_Dctp3_4"/>
    <property type="match status" value="1"/>
</dbReference>
<dbReference type="SUPFAM" id="SSF53850">
    <property type="entry name" value="Periplasmic binding protein-like II"/>
    <property type="match status" value="1"/>
</dbReference>